<organism evidence="2 3">
    <name type="scientific">Sphingomonas humi</name>
    <dbReference type="NCBI Taxonomy" id="335630"/>
    <lineage>
        <taxon>Bacteria</taxon>
        <taxon>Pseudomonadati</taxon>
        <taxon>Pseudomonadota</taxon>
        <taxon>Alphaproteobacteria</taxon>
        <taxon>Sphingomonadales</taxon>
        <taxon>Sphingomonadaceae</taxon>
        <taxon>Sphingomonas</taxon>
    </lineage>
</organism>
<protein>
    <recommendedName>
        <fullName evidence="1">HTH araC/xylS-type domain-containing protein</fullName>
    </recommendedName>
</protein>
<feature type="domain" description="HTH araC/xylS-type" evidence="1">
    <location>
        <begin position="62"/>
        <end position="110"/>
    </location>
</feature>
<dbReference type="EMBL" id="BAAAZD010000002">
    <property type="protein sequence ID" value="GAA4010786.1"/>
    <property type="molecule type" value="Genomic_DNA"/>
</dbReference>
<proteinExistence type="predicted"/>
<dbReference type="PANTHER" id="PTHR43436">
    <property type="entry name" value="ARAC-FAMILY TRANSCRIPTIONAL REGULATOR"/>
    <property type="match status" value="1"/>
</dbReference>
<keyword evidence="3" id="KW-1185">Reference proteome</keyword>
<dbReference type="PROSITE" id="PS01124">
    <property type="entry name" value="HTH_ARAC_FAMILY_2"/>
    <property type="match status" value="1"/>
</dbReference>
<comment type="caution">
    <text evidence="2">The sequence shown here is derived from an EMBL/GenBank/DDBJ whole genome shotgun (WGS) entry which is preliminary data.</text>
</comment>
<reference evidence="3" key="1">
    <citation type="journal article" date="2019" name="Int. J. Syst. Evol. Microbiol.">
        <title>The Global Catalogue of Microorganisms (GCM) 10K type strain sequencing project: providing services to taxonomists for standard genome sequencing and annotation.</title>
        <authorList>
            <consortium name="The Broad Institute Genomics Platform"/>
            <consortium name="The Broad Institute Genome Sequencing Center for Infectious Disease"/>
            <person name="Wu L."/>
            <person name="Ma J."/>
        </authorList>
    </citation>
    <scope>NUCLEOTIDE SEQUENCE [LARGE SCALE GENOMIC DNA]</scope>
    <source>
        <strain evidence="3">JCM 16603</strain>
    </source>
</reference>
<evidence type="ECO:0000313" key="2">
    <source>
        <dbReference type="EMBL" id="GAA4010786.1"/>
    </source>
</evidence>
<name>A0ABP7SF64_9SPHN</name>
<evidence type="ECO:0000313" key="3">
    <source>
        <dbReference type="Proteomes" id="UP001501310"/>
    </source>
</evidence>
<gene>
    <name evidence="2" type="ORF">GCM10022211_26680</name>
</gene>
<accession>A0ABP7SF64</accession>
<sequence>MGLCTLFFRGGYVDAEASFGARQVARPDRASDRVRREVSWTRDTHHQGPRIEALSEASGMSRTSLHRQLLLADDCSATSAAFAVGYLSASQFSLERQHQFGAPPATDVRRNHQAIAA</sequence>
<evidence type="ECO:0000259" key="1">
    <source>
        <dbReference type="PROSITE" id="PS01124"/>
    </source>
</evidence>
<dbReference type="InterPro" id="IPR018060">
    <property type="entry name" value="HTH_AraC"/>
</dbReference>
<dbReference type="Proteomes" id="UP001501310">
    <property type="component" value="Unassembled WGS sequence"/>
</dbReference>
<dbReference type="PANTHER" id="PTHR43436:SF1">
    <property type="entry name" value="TRANSCRIPTIONAL REGULATORY PROTEIN"/>
    <property type="match status" value="1"/>
</dbReference>